<dbReference type="Proteomes" id="UP000483820">
    <property type="component" value="Chromosome V"/>
</dbReference>
<sequence>MNVVDELCKNVIEENSISAKQSLENLRDQVSTVIEHNYVQLFAKIQTVLYFVYGQYYEAERIIFFGYFDQVHHSFFQYIYRKIQENKTGTKLDPMDYCRFPLSIDPIYQDGLTKSMCEYLKNYYMSRRNSKKALKLKSLAAKTGLSLDVIEARFKKCRDELPVRRQAKKRINNERADEEDYYEYENFDFYQECFNNPEYQLYPTPPSSGFSVYHQFPLTRVPLDQPLTIQIPDETQFPISFI</sequence>
<name>A0A6A5GBI6_CAERE</name>
<accession>A0A6A5GBI6</accession>
<proteinExistence type="predicted"/>
<dbReference type="AlphaFoldDB" id="A0A6A5GBI6"/>
<dbReference type="EMBL" id="WUAV01000005">
    <property type="protein sequence ID" value="KAF1751975.1"/>
    <property type="molecule type" value="Genomic_DNA"/>
</dbReference>
<dbReference type="KEGG" id="crq:GCK72_018529"/>
<dbReference type="RefSeq" id="XP_003114361.2">
    <property type="nucleotide sequence ID" value="XM_003114313.2"/>
</dbReference>
<reference evidence="1 2" key="1">
    <citation type="submission" date="2019-12" db="EMBL/GenBank/DDBJ databases">
        <title>Chromosome-level assembly of the Caenorhabditis remanei genome.</title>
        <authorList>
            <person name="Teterina A.A."/>
            <person name="Willis J.H."/>
            <person name="Phillips P.C."/>
        </authorList>
    </citation>
    <scope>NUCLEOTIDE SEQUENCE [LARGE SCALE GENOMIC DNA]</scope>
    <source>
        <strain evidence="1 2">PX506</strain>
        <tissue evidence="1">Whole organism</tissue>
    </source>
</reference>
<comment type="caution">
    <text evidence="1">The sequence shown here is derived from an EMBL/GenBank/DDBJ whole genome shotgun (WGS) entry which is preliminary data.</text>
</comment>
<protein>
    <submittedName>
        <fullName evidence="1">Uncharacterized protein</fullName>
    </submittedName>
</protein>
<organism evidence="1 2">
    <name type="scientific">Caenorhabditis remanei</name>
    <name type="common">Caenorhabditis vulgaris</name>
    <dbReference type="NCBI Taxonomy" id="31234"/>
    <lineage>
        <taxon>Eukaryota</taxon>
        <taxon>Metazoa</taxon>
        <taxon>Ecdysozoa</taxon>
        <taxon>Nematoda</taxon>
        <taxon>Chromadorea</taxon>
        <taxon>Rhabditida</taxon>
        <taxon>Rhabditina</taxon>
        <taxon>Rhabditomorpha</taxon>
        <taxon>Rhabditoidea</taxon>
        <taxon>Rhabditidae</taxon>
        <taxon>Peloderinae</taxon>
        <taxon>Caenorhabditis</taxon>
    </lineage>
</organism>
<dbReference type="GeneID" id="9812883"/>
<evidence type="ECO:0000313" key="1">
    <source>
        <dbReference type="EMBL" id="KAF1751975.1"/>
    </source>
</evidence>
<dbReference type="CTD" id="9812883"/>
<gene>
    <name evidence="1" type="ORF">GCK72_018529</name>
</gene>
<evidence type="ECO:0000313" key="2">
    <source>
        <dbReference type="Proteomes" id="UP000483820"/>
    </source>
</evidence>